<dbReference type="RefSeq" id="WP_166283169.1">
    <property type="nucleotide sequence ID" value="NZ_JAANNP010000015.1"/>
</dbReference>
<dbReference type="PROSITE" id="PS51755">
    <property type="entry name" value="OMPR_PHOB"/>
    <property type="match status" value="1"/>
</dbReference>
<dbReference type="InterPro" id="IPR016032">
    <property type="entry name" value="Sig_transdc_resp-reg_C-effctor"/>
</dbReference>
<reference evidence="6 7" key="1">
    <citation type="submission" date="2020-03" db="EMBL/GenBank/DDBJ databases">
        <title>Two novel Motilibacter sp.</title>
        <authorList>
            <person name="Liu S."/>
        </authorList>
    </citation>
    <scope>NUCLEOTIDE SEQUENCE [LARGE SCALE GENOMIC DNA]</scope>
    <source>
        <strain evidence="6 7">E257</strain>
    </source>
</reference>
<dbReference type="Pfam" id="PF13401">
    <property type="entry name" value="AAA_22"/>
    <property type="match status" value="1"/>
</dbReference>
<evidence type="ECO:0000256" key="4">
    <source>
        <dbReference type="SAM" id="MobiDB-lite"/>
    </source>
</evidence>
<gene>
    <name evidence="6" type="ORF">G9H71_14800</name>
</gene>
<dbReference type="Gene3D" id="1.10.10.10">
    <property type="entry name" value="Winged helix-like DNA-binding domain superfamily/Winged helix DNA-binding domain"/>
    <property type="match status" value="1"/>
</dbReference>
<dbReference type="InterPro" id="IPR049945">
    <property type="entry name" value="AAA_22"/>
</dbReference>
<evidence type="ECO:0000313" key="6">
    <source>
        <dbReference type="EMBL" id="NHC15055.1"/>
    </source>
</evidence>
<dbReference type="Gene3D" id="1.25.40.10">
    <property type="entry name" value="Tetratricopeptide repeat domain"/>
    <property type="match status" value="2"/>
</dbReference>
<evidence type="ECO:0000313" key="7">
    <source>
        <dbReference type="Proteomes" id="UP000800981"/>
    </source>
</evidence>
<feature type="DNA-binding region" description="OmpR/PhoB-type" evidence="3">
    <location>
        <begin position="1"/>
        <end position="98"/>
    </location>
</feature>
<evidence type="ECO:0000259" key="5">
    <source>
        <dbReference type="PROSITE" id="PS51755"/>
    </source>
</evidence>
<dbReference type="Gene3D" id="3.40.50.300">
    <property type="entry name" value="P-loop containing nucleotide triphosphate hydrolases"/>
    <property type="match status" value="1"/>
</dbReference>
<proteinExistence type="inferred from homology"/>
<feature type="domain" description="OmpR/PhoB-type" evidence="5">
    <location>
        <begin position="1"/>
        <end position="98"/>
    </location>
</feature>
<dbReference type="SMART" id="SM00862">
    <property type="entry name" value="Trans_reg_C"/>
    <property type="match status" value="1"/>
</dbReference>
<accession>A0ABX0GWV2</accession>
<feature type="region of interest" description="Disordered" evidence="4">
    <location>
        <begin position="256"/>
        <end position="318"/>
    </location>
</feature>
<dbReference type="SUPFAM" id="SSF52540">
    <property type="entry name" value="P-loop containing nucleoside triphosphate hydrolases"/>
    <property type="match status" value="1"/>
</dbReference>
<feature type="compositionally biased region" description="Low complexity" evidence="4">
    <location>
        <begin position="272"/>
        <end position="282"/>
    </location>
</feature>
<dbReference type="InterPro" id="IPR011990">
    <property type="entry name" value="TPR-like_helical_dom_sf"/>
</dbReference>
<sequence length="1010" mass="106379">MTTRLCRVLGPVGVVVDGRAVDLGGPQRAALLAVLLAAHGRTVSDDALVDALWPEDPPTTALGSLRAHVSRLRGALTAAADRDEVVVVREAGGYRIAGGTVATDAELFEQETARAARLARDGQAAAALPVLDAALERWRGEAYAWAPAVPAVLAERRRLDELRRAAELERFDVLLALGAHGDAVAGLQAFVTSSPQLERGWELLALALYRSGRQADALAALRDARRVLLEEHGLDPGPALRRLEAAVLDQDPALEPAQAPEPAQQPAPPPAEAAAPGTAPGTAPTPPTSPTAGQAPRPPAAARPRATGGLASPGTPLWGRERDVAAVGALLRRADARIVTLTGIGGVGKTRLALAAASAVEAELDGGVTVVPLAALTDPAFVFPTVAHALGLDHVEEARAFEAVVESLQAAPALLVLDNLEQLLGIAPQVAELVAQCPRLTVLATSRAPLRVRGEVEHPVVPLVLPSEHAATVEEVAASGAGALFADRAAAVVPSFRLTPANAPAVAALCHRLAGIPLALELAAARVRLLPPEALLDRLAEAMARDGSRDLPARQRTMRATLDWSYGLLPQPEQQLLRSLSVFSGGFSLAAVEVVAEGAGLARTEVLALLESLVEHSLVVVDTWGSGTPGFDEPRFLLLEPVVEYAASLLVGEERERVAAAHAAYFLDLARRAAPEYEGEHQVEWLCRIERDDANLRAAMAWCLESDPLTAARMGWALWLYWWLRGRLLLGRRSMEHVLRHDLPTAARVGALIASACMGFAQADLPHAEKRWSEAAELAAREGDSLMLANSIAGIGLVALARRDLATAEARFLHALPLATAAGPVGAWLRTLTLIWLGTVLLARGETTAALARMRSGLEEAERRGDRLAAYIALFNLSQAAIVTGDPAAARDHLLRGIRLSLQTGDLANLAYFLEELAVVEGGIGQAHRVAVLVGAAEALRESVGSAVYGYYLPDEALRQATADRARAELGDERYEDTVRAGRALGPHDAAAFALAYDVPAVGSRDSGGG</sequence>
<name>A0ABX0GWV2_9ACTN</name>
<evidence type="ECO:0000256" key="3">
    <source>
        <dbReference type="PROSITE-ProRule" id="PRU01091"/>
    </source>
</evidence>
<dbReference type="Proteomes" id="UP000800981">
    <property type="component" value="Unassembled WGS sequence"/>
</dbReference>
<dbReference type="InterPro" id="IPR001867">
    <property type="entry name" value="OmpR/PhoB-type_DNA-bd"/>
</dbReference>
<dbReference type="EMBL" id="JAANNP010000015">
    <property type="protein sequence ID" value="NHC15055.1"/>
    <property type="molecule type" value="Genomic_DNA"/>
</dbReference>
<dbReference type="SUPFAM" id="SSF46894">
    <property type="entry name" value="C-terminal effector domain of the bipartite response regulators"/>
    <property type="match status" value="1"/>
</dbReference>
<dbReference type="Pfam" id="PF00486">
    <property type="entry name" value="Trans_reg_C"/>
    <property type="match status" value="1"/>
</dbReference>
<dbReference type="CDD" id="cd15831">
    <property type="entry name" value="BTAD"/>
    <property type="match status" value="1"/>
</dbReference>
<dbReference type="SUPFAM" id="SSF48452">
    <property type="entry name" value="TPR-like"/>
    <property type="match status" value="2"/>
</dbReference>
<protein>
    <submittedName>
        <fullName evidence="6">AfsR/SARP family transcriptional regulator</fullName>
    </submittedName>
</protein>
<dbReference type="PANTHER" id="PTHR47691:SF3">
    <property type="entry name" value="HTH-TYPE TRANSCRIPTIONAL REGULATOR RV0890C-RELATED"/>
    <property type="match status" value="1"/>
</dbReference>
<dbReference type="Pfam" id="PF03704">
    <property type="entry name" value="BTAD"/>
    <property type="match status" value="1"/>
</dbReference>
<comment type="caution">
    <text evidence="6">The sequence shown here is derived from an EMBL/GenBank/DDBJ whole genome shotgun (WGS) entry which is preliminary data.</text>
</comment>
<dbReference type="InterPro" id="IPR036388">
    <property type="entry name" value="WH-like_DNA-bd_sf"/>
</dbReference>
<dbReference type="InterPro" id="IPR005158">
    <property type="entry name" value="BTAD"/>
</dbReference>
<dbReference type="SMART" id="SM01043">
    <property type="entry name" value="BTAD"/>
    <property type="match status" value="1"/>
</dbReference>
<keyword evidence="7" id="KW-1185">Reference proteome</keyword>
<evidence type="ECO:0000256" key="1">
    <source>
        <dbReference type="ARBA" id="ARBA00005820"/>
    </source>
</evidence>
<keyword evidence="2 3" id="KW-0238">DNA-binding</keyword>
<comment type="similarity">
    <text evidence="1">Belongs to the AfsR/DnrI/RedD regulatory family.</text>
</comment>
<dbReference type="InterPro" id="IPR027417">
    <property type="entry name" value="P-loop_NTPase"/>
</dbReference>
<dbReference type="PANTHER" id="PTHR47691">
    <property type="entry name" value="REGULATOR-RELATED"/>
    <property type="match status" value="1"/>
</dbReference>
<dbReference type="PRINTS" id="PR00364">
    <property type="entry name" value="DISEASERSIST"/>
</dbReference>
<evidence type="ECO:0000256" key="2">
    <source>
        <dbReference type="ARBA" id="ARBA00023125"/>
    </source>
</evidence>
<organism evidence="6 7">
    <name type="scientific">Motilibacter deserti</name>
    <dbReference type="NCBI Taxonomy" id="2714956"/>
    <lineage>
        <taxon>Bacteria</taxon>
        <taxon>Bacillati</taxon>
        <taxon>Actinomycetota</taxon>
        <taxon>Actinomycetes</taxon>
        <taxon>Motilibacterales</taxon>
        <taxon>Motilibacteraceae</taxon>
        <taxon>Motilibacter</taxon>
    </lineage>
</organism>